<name>A0ACC7P3U4_9BACL</name>
<organism evidence="1 2">
    <name type="scientific">Paenibacillus mesotrionivorans</name>
    <dbReference type="NCBI Taxonomy" id="3160968"/>
    <lineage>
        <taxon>Bacteria</taxon>
        <taxon>Bacillati</taxon>
        <taxon>Bacillota</taxon>
        <taxon>Bacilli</taxon>
        <taxon>Bacillales</taxon>
        <taxon>Paenibacillaceae</taxon>
        <taxon>Paenibacillus</taxon>
    </lineage>
</organism>
<dbReference type="Proteomes" id="UP001631969">
    <property type="component" value="Unassembled WGS sequence"/>
</dbReference>
<protein>
    <submittedName>
        <fullName evidence="1">AraC family transcriptional regulator</fullName>
    </submittedName>
</protein>
<dbReference type="EMBL" id="JBJURJ010000020">
    <property type="protein sequence ID" value="MFM9331643.1"/>
    <property type="molecule type" value="Genomic_DNA"/>
</dbReference>
<proteinExistence type="predicted"/>
<comment type="caution">
    <text evidence="1">The sequence shown here is derived from an EMBL/GenBank/DDBJ whole genome shotgun (WGS) entry which is preliminary data.</text>
</comment>
<gene>
    <name evidence="1" type="ORF">ACI1P1_25415</name>
</gene>
<evidence type="ECO:0000313" key="2">
    <source>
        <dbReference type="Proteomes" id="UP001631969"/>
    </source>
</evidence>
<accession>A0ACC7P3U4</accession>
<sequence>MTAEDQTVVQEVFFVDDVTNSALLAFPVGCVSRTREIQQPFLHAHDGYELYMCLSGRGKMLAGGRVHEVAAGSLVVIHPGALHMPRSVPKEPFHRYIVSIDKDYLEELADKESGFGGNAVTRWLPKEEPSICWQLNGRQVLALQDILAQLERELDERKECFSLAAHSLVLQLFVALGRYQEEQAPGTTGNGERKQLVEEMMGLVAEGYRETLRIESLCRRFHLSRSYLHRIFKQETGLSITEYLIAYRINKAKESLESSSLPLAEVALSSGFQDLSHFCRMFKRLTGVTPGHYRRSGAGLKGYHA</sequence>
<keyword evidence="2" id="KW-1185">Reference proteome</keyword>
<reference evidence="1" key="1">
    <citation type="submission" date="2024-12" db="EMBL/GenBank/DDBJ databases">
        <authorList>
            <person name="Wu N."/>
        </authorList>
    </citation>
    <scope>NUCLEOTIDE SEQUENCE</scope>
    <source>
        <strain evidence="1">P15</strain>
    </source>
</reference>
<evidence type="ECO:0000313" key="1">
    <source>
        <dbReference type="EMBL" id="MFM9331643.1"/>
    </source>
</evidence>